<keyword evidence="5" id="KW-0156">Chromatin regulator</keyword>
<feature type="compositionally biased region" description="Low complexity" evidence="8">
    <location>
        <begin position="476"/>
        <end position="504"/>
    </location>
</feature>
<feature type="compositionally biased region" description="Low complexity" evidence="8">
    <location>
        <begin position="1196"/>
        <end position="1207"/>
    </location>
</feature>
<dbReference type="GO" id="GO:0016586">
    <property type="term" value="C:RSC-type complex"/>
    <property type="evidence" value="ECO:0007669"/>
    <property type="project" value="TreeGrafter"/>
</dbReference>
<keyword evidence="4" id="KW-0862">Zinc</keyword>
<keyword evidence="3" id="KW-0863">Zinc-finger</keyword>
<feature type="compositionally biased region" description="Low complexity" evidence="8">
    <location>
        <begin position="459"/>
        <end position="468"/>
    </location>
</feature>
<feature type="region of interest" description="Disordered" evidence="8">
    <location>
        <begin position="1"/>
        <end position="60"/>
    </location>
</feature>
<keyword evidence="11" id="KW-1185">Reference proteome</keyword>
<dbReference type="CDD" id="cd21551">
    <property type="entry name" value="VEFS-box_SUZ12"/>
    <property type="match status" value="1"/>
</dbReference>
<feature type="region of interest" description="Disordered" evidence="8">
    <location>
        <begin position="902"/>
        <end position="926"/>
    </location>
</feature>
<accession>A0AA85K509</accession>
<dbReference type="PANTHER" id="PTHR22597">
    <property type="entry name" value="POLYCOMB GROUP PROTEIN"/>
    <property type="match status" value="1"/>
</dbReference>
<reference evidence="12" key="2">
    <citation type="submission" date="2023-11" db="UniProtKB">
        <authorList>
            <consortium name="WormBaseParasite"/>
        </authorList>
    </citation>
    <scope>IDENTIFICATION</scope>
</reference>
<feature type="compositionally biased region" description="Polar residues" evidence="8">
    <location>
        <begin position="45"/>
        <end position="57"/>
    </location>
</feature>
<comment type="similarity">
    <text evidence="1">Belongs to the VEFS (VRN2-EMF2-FIS2-SU(Z)12) family.</text>
</comment>
<dbReference type="Pfam" id="PF23320">
    <property type="entry name" value="Zn_SUZ12"/>
    <property type="match status" value="1"/>
</dbReference>
<keyword evidence="7" id="KW-0804">Transcription</keyword>
<keyword evidence="6" id="KW-0805">Transcription regulation</keyword>
<evidence type="ECO:0000256" key="2">
    <source>
        <dbReference type="ARBA" id="ARBA00022723"/>
    </source>
</evidence>
<proteinExistence type="inferred from homology"/>
<dbReference type="GO" id="GO:0031490">
    <property type="term" value="F:chromatin DNA binding"/>
    <property type="evidence" value="ECO:0007669"/>
    <property type="project" value="TreeGrafter"/>
</dbReference>
<evidence type="ECO:0000313" key="11">
    <source>
        <dbReference type="Proteomes" id="UP000050795"/>
    </source>
</evidence>
<feature type="region of interest" description="Disordered" evidence="8">
    <location>
        <begin position="1190"/>
        <end position="1220"/>
    </location>
</feature>
<dbReference type="AlphaFoldDB" id="A0AA85K509"/>
<evidence type="ECO:0000256" key="8">
    <source>
        <dbReference type="SAM" id="MobiDB-lite"/>
    </source>
</evidence>
<reference evidence="11" key="1">
    <citation type="submission" date="2022-06" db="EMBL/GenBank/DDBJ databases">
        <authorList>
            <person name="Berger JAMES D."/>
            <person name="Berger JAMES D."/>
        </authorList>
    </citation>
    <scope>NUCLEOTIDE SEQUENCE [LARGE SCALE GENOMIC DNA]</scope>
</reference>
<name>A0AA85K509_TRIRE</name>
<feature type="region of interest" description="Disordered" evidence="8">
    <location>
        <begin position="452"/>
        <end position="504"/>
    </location>
</feature>
<feature type="region of interest" description="Disordered" evidence="8">
    <location>
        <begin position="1159"/>
        <end position="1178"/>
    </location>
</feature>
<dbReference type="Proteomes" id="UP000050795">
    <property type="component" value="Unassembled WGS sequence"/>
</dbReference>
<dbReference type="GO" id="GO:0035098">
    <property type="term" value="C:ESC/E(Z) complex"/>
    <property type="evidence" value="ECO:0007669"/>
    <property type="project" value="TreeGrafter"/>
</dbReference>
<dbReference type="Pfam" id="PF09733">
    <property type="entry name" value="VEFS-Box"/>
    <property type="match status" value="1"/>
</dbReference>
<evidence type="ECO:0000256" key="6">
    <source>
        <dbReference type="ARBA" id="ARBA00023015"/>
    </source>
</evidence>
<evidence type="ECO:0000313" key="12">
    <source>
        <dbReference type="WBParaSite" id="TREG1_78270.1"/>
    </source>
</evidence>
<organism evidence="11 12">
    <name type="scientific">Trichobilharzia regenti</name>
    <name type="common">Nasal bird schistosome</name>
    <dbReference type="NCBI Taxonomy" id="157069"/>
    <lineage>
        <taxon>Eukaryota</taxon>
        <taxon>Metazoa</taxon>
        <taxon>Spiralia</taxon>
        <taxon>Lophotrochozoa</taxon>
        <taxon>Platyhelminthes</taxon>
        <taxon>Trematoda</taxon>
        <taxon>Digenea</taxon>
        <taxon>Strigeidida</taxon>
        <taxon>Schistosomatoidea</taxon>
        <taxon>Schistosomatidae</taxon>
        <taxon>Trichobilharzia</taxon>
    </lineage>
</organism>
<evidence type="ECO:0000256" key="4">
    <source>
        <dbReference type="ARBA" id="ARBA00022833"/>
    </source>
</evidence>
<feature type="domain" description="Polycomb protein VEFS-Box" evidence="9">
    <location>
        <begin position="975"/>
        <end position="1095"/>
    </location>
</feature>
<evidence type="ECO:0000256" key="5">
    <source>
        <dbReference type="ARBA" id="ARBA00022853"/>
    </source>
</evidence>
<feature type="compositionally biased region" description="Low complexity" evidence="8">
    <location>
        <begin position="369"/>
        <end position="379"/>
    </location>
</feature>
<dbReference type="InterPro" id="IPR057540">
    <property type="entry name" value="Znf_SUZ12"/>
</dbReference>
<sequence>MPAGMRLPQGLLPSMESSEKQTSRSGNACSNGSNNINWEEDRTTPHINKSVGRTQRINGKRDSSVLDVRKEKALEKTRRQGGVYCCIDSCSNVYGLKSRQGTHTAVFAIKRQYRRRIISNGCPEVTTENGSSDSAAAVAAGGDGVSGNGIASPATNHNQLVRVKRKYHRSNAFSKLANISAKRAYTRGKSTSSLTSAISSQDLIKEYQGFIDKFAIPTHLYAYLAERHRERRLYAYRNLSYLMPAATGKRSPPRPRPSLEEIVNRLKQNCLQNQSLASSKALKLDHSLLPPGEWPQELEIIFDGFFDSEKELEWVTVNASVSLRLRFGWAWRRKMCPSDTVIKITNHPIRMNCYSQSTGYSTIINTHANNSGSLTNNTSNGGGGGGAHEKDDKRKQLTNNNNNSIVNACRFSLTHLLDEVQWQASGSRLTTIQLELHVSAVEKRLLKRPDIINSPNGILSSMPMNSTPTPTPPPTTTNQNNTTLQSTSTSTTPTTSSPSLSLSLGNPISRKTGLSVASYPVHYVTAPLPLITTPYNFNTSSALRQFHLIPGYYELRLGVDSSETNESTYSTTNTTSIPINFPPVIGQVDNTCSGSIEWKRIRFPKSSTAEDEYSRWPRLRFSVVWHKKSIVKNENISSLSRLIETRSQYIKNNTSNNNKFNSNHTDSPVESDRVSYTRSMTNSLSRDSIKYEKHQLNLSAKSNNSSSPTTRVSTTESHITNGINGNHLSNSIDQDISLSSDHANEMNHSQSSIVPVAVGGGGERAGGELEVSQHTAPTNSPFPDHPISFAFVYGDNLSHWCISTDLKCPWCYLDCSRAGNKGIEALLIHLRSSHGRFRFKAKWNSTRNQISLQVTLNDAYDGSNDCGLRRWCIGVYKNFIKRCHLITPSQLFVNGWMKTDNDPSESNNNNNKIIKKEDNSDYHQYSSSSNSHIKAILRIRCPIRRFPYTHIIFWRGAELCTSSNELVDSTVSVQPMLVGHNRVYYHTTTTQPIRACEIHVDSDDDDAPDWLRQHYQRKVEEFSDVNQGEIKVMELWNYFLLSIRPSILIVSDIQVAILTCQFIHKYYRLIHSRRLRANLILHLNNLIDYGLLSCEHLFYLIRIYDQFVMNATSKSFLQQNQLVADSSIQALSALLTASGSASSSSSSSFSSSMSISSSLWPSPSATKRTPPPSSLPLSTALIKPEELNHHHHHHANSNNGHNNNNNNNKRREMRIPPPPVFEALRMSFTS</sequence>
<keyword evidence="2" id="KW-0479">Metal-binding</keyword>
<evidence type="ECO:0000256" key="1">
    <source>
        <dbReference type="ARBA" id="ARBA00007416"/>
    </source>
</evidence>
<evidence type="ECO:0000256" key="7">
    <source>
        <dbReference type="ARBA" id="ARBA00023163"/>
    </source>
</evidence>
<dbReference type="GO" id="GO:0008270">
    <property type="term" value="F:zinc ion binding"/>
    <property type="evidence" value="ECO:0007669"/>
    <property type="project" value="UniProtKB-KW"/>
</dbReference>
<dbReference type="InterPro" id="IPR019135">
    <property type="entry name" value="Polycomb_protein_VEFS-Box"/>
</dbReference>
<feature type="compositionally biased region" description="Polar residues" evidence="8">
    <location>
        <begin position="23"/>
        <end position="37"/>
    </location>
</feature>
<dbReference type="PANTHER" id="PTHR22597:SF0">
    <property type="entry name" value="POLYCOMB PROTEIN SUZ12"/>
    <property type="match status" value="1"/>
</dbReference>
<feature type="region of interest" description="Disordered" evidence="8">
    <location>
        <begin position="369"/>
        <end position="400"/>
    </location>
</feature>
<dbReference type="WBParaSite" id="TREG1_78270.1">
    <property type="protein sequence ID" value="TREG1_78270.1"/>
    <property type="gene ID" value="TREG1_78270"/>
</dbReference>
<feature type="domain" description="Polycomb protein SUZ12-like zinc finger" evidence="10">
    <location>
        <begin position="786"/>
        <end position="857"/>
    </location>
</feature>
<evidence type="ECO:0000259" key="10">
    <source>
        <dbReference type="Pfam" id="PF23320"/>
    </source>
</evidence>
<dbReference type="GO" id="GO:0006325">
    <property type="term" value="P:chromatin organization"/>
    <property type="evidence" value="ECO:0007669"/>
    <property type="project" value="UniProtKB-KW"/>
</dbReference>
<feature type="compositionally biased region" description="Low complexity" evidence="8">
    <location>
        <begin position="653"/>
        <end position="663"/>
    </location>
</feature>
<evidence type="ECO:0000259" key="9">
    <source>
        <dbReference type="Pfam" id="PF09733"/>
    </source>
</evidence>
<feature type="region of interest" description="Disordered" evidence="8">
    <location>
        <begin position="653"/>
        <end position="672"/>
    </location>
</feature>
<evidence type="ECO:0000256" key="3">
    <source>
        <dbReference type="ARBA" id="ARBA00022771"/>
    </source>
</evidence>
<protein>
    <recommendedName>
        <fullName evidence="13">Polycomb protein VEFS-Box domain-containing protein</fullName>
    </recommendedName>
</protein>
<evidence type="ECO:0008006" key="13">
    <source>
        <dbReference type="Google" id="ProtNLM"/>
    </source>
</evidence>